<gene>
    <name evidence="2" type="ORF">BJX67DRAFT_385505</name>
</gene>
<dbReference type="RefSeq" id="XP_070881566.1">
    <property type="nucleotide sequence ID" value="XM_071033872.1"/>
</dbReference>
<comment type="caution">
    <text evidence="2">The sequence shown here is derived from an EMBL/GenBank/DDBJ whole genome shotgun (WGS) entry which is preliminary data.</text>
</comment>
<reference evidence="2 3" key="1">
    <citation type="submission" date="2024-07" db="EMBL/GenBank/DDBJ databases">
        <title>Section-level genome sequencing and comparative genomics of Aspergillus sections Usti and Cavernicolus.</title>
        <authorList>
            <consortium name="Lawrence Berkeley National Laboratory"/>
            <person name="Nybo J.L."/>
            <person name="Vesth T.C."/>
            <person name="Theobald S."/>
            <person name="Frisvad J.C."/>
            <person name="Larsen T.O."/>
            <person name="Kjaerboelling I."/>
            <person name="Rothschild-Mancinelli K."/>
            <person name="Lyhne E.K."/>
            <person name="Kogle M.E."/>
            <person name="Barry K."/>
            <person name="Clum A."/>
            <person name="Na H."/>
            <person name="Ledsgaard L."/>
            <person name="Lin J."/>
            <person name="Lipzen A."/>
            <person name="Kuo A."/>
            <person name="Riley R."/>
            <person name="Mondo S."/>
            <person name="Labutti K."/>
            <person name="Haridas S."/>
            <person name="Pangalinan J."/>
            <person name="Salamov A.A."/>
            <person name="Simmons B.A."/>
            <person name="Magnuson J.K."/>
            <person name="Chen J."/>
            <person name="Drula E."/>
            <person name="Henrissat B."/>
            <person name="Wiebenga A."/>
            <person name="Lubbers R.J."/>
            <person name="Gomes A.C."/>
            <person name="Macurrencykelacurrency M.R."/>
            <person name="Stajich J."/>
            <person name="Grigoriev I.V."/>
            <person name="Mortensen U.H."/>
            <person name="De Vries R.P."/>
            <person name="Baker S.E."/>
            <person name="Andersen M.R."/>
        </authorList>
    </citation>
    <scope>NUCLEOTIDE SEQUENCE [LARGE SCALE GENOMIC DNA]</scope>
    <source>
        <strain evidence="2 3">CBS 449.75</strain>
    </source>
</reference>
<evidence type="ECO:0008006" key="4">
    <source>
        <dbReference type="Google" id="ProtNLM"/>
    </source>
</evidence>
<dbReference type="InterPro" id="IPR029063">
    <property type="entry name" value="SAM-dependent_MTases_sf"/>
</dbReference>
<dbReference type="SUPFAM" id="SSF53335">
    <property type="entry name" value="S-adenosyl-L-methionine-dependent methyltransferases"/>
    <property type="match status" value="1"/>
</dbReference>
<keyword evidence="3" id="KW-1185">Reference proteome</keyword>
<sequence>MAPIEDGEYMIGRNAHASARLNLQHYWVEETCGYLLHPDIPVPADAKIADLATGTGYTPPAPFASSSTTHKLAGANPEDERELSNTIRCPRIWPLSLALRVPPTVQIDGFDIVDDQYPPRDWLPPNVSLNTLDTLKPIPKDLKGKYDVVCMRLFGVLVKNDDPRVALRNMVDMLKPGGYIQWVEVDLSNLGVAKSVHSPIPGKTVLETRLEDWRKYLDSSKLIYSWLQTLPEMCKAIGMSDAKVYNPPTIKASMFTGSMLVLGAWEEYSYMHLDRTPDEFLGDGKQLRRTVAEIWRELRAGVALDLPLYVTVGRK</sequence>
<evidence type="ECO:0000256" key="1">
    <source>
        <dbReference type="SAM" id="MobiDB-lite"/>
    </source>
</evidence>
<dbReference type="Proteomes" id="UP001610432">
    <property type="component" value="Unassembled WGS sequence"/>
</dbReference>
<accession>A0ABR4LGT8</accession>
<dbReference type="EMBL" id="JBFXLQ010000065">
    <property type="protein sequence ID" value="KAL2862587.1"/>
    <property type="molecule type" value="Genomic_DNA"/>
</dbReference>
<name>A0ABR4LGT8_9EURO</name>
<feature type="region of interest" description="Disordered" evidence="1">
    <location>
        <begin position="59"/>
        <end position="82"/>
    </location>
</feature>
<evidence type="ECO:0000313" key="2">
    <source>
        <dbReference type="EMBL" id="KAL2862587.1"/>
    </source>
</evidence>
<protein>
    <recommendedName>
        <fullName evidence="4">S-adenosyl-L-methionine-dependent methyltransferase</fullName>
    </recommendedName>
</protein>
<proteinExistence type="predicted"/>
<dbReference type="GeneID" id="98148944"/>
<organism evidence="2 3">
    <name type="scientific">Aspergillus lucknowensis</name>
    <dbReference type="NCBI Taxonomy" id="176173"/>
    <lineage>
        <taxon>Eukaryota</taxon>
        <taxon>Fungi</taxon>
        <taxon>Dikarya</taxon>
        <taxon>Ascomycota</taxon>
        <taxon>Pezizomycotina</taxon>
        <taxon>Eurotiomycetes</taxon>
        <taxon>Eurotiomycetidae</taxon>
        <taxon>Eurotiales</taxon>
        <taxon>Aspergillaceae</taxon>
        <taxon>Aspergillus</taxon>
        <taxon>Aspergillus subgen. Nidulantes</taxon>
    </lineage>
</organism>
<evidence type="ECO:0000313" key="3">
    <source>
        <dbReference type="Proteomes" id="UP001610432"/>
    </source>
</evidence>
<dbReference type="CDD" id="cd02440">
    <property type="entry name" value="AdoMet_MTases"/>
    <property type="match status" value="1"/>
</dbReference>
<dbReference type="Gene3D" id="3.40.50.150">
    <property type="entry name" value="Vaccinia Virus protein VP39"/>
    <property type="match status" value="1"/>
</dbReference>